<evidence type="ECO:0000313" key="10">
    <source>
        <dbReference type="EMBL" id="GLR12346.1"/>
    </source>
</evidence>
<evidence type="ECO:0000256" key="8">
    <source>
        <dbReference type="HAMAP-Rule" id="MF_00456"/>
    </source>
</evidence>
<dbReference type="NCBIfam" id="TIGR01027">
    <property type="entry name" value="proB"/>
    <property type="match status" value="1"/>
</dbReference>
<dbReference type="EMBL" id="BSOG01000001">
    <property type="protein sequence ID" value="GLR12346.1"/>
    <property type="molecule type" value="Genomic_DNA"/>
</dbReference>
<comment type="pathway">
    <text evidence="8">Amino-acid biosynthesis; L-proline biosynthesis; L-glutamate 5-semialdehyde from L-glutamate: step 1/2.</text>
</comment>
<name>A0ABQ5YGC3_9NEIS</name>
<reference evidence="11" key="1">
    <citation type="journal article" date="2019" name="Int. J. Syst. Evol. Microbiol.">
        <title>The Global Catalogue of Microorganisms (GCM) 10K type strain sequencing project: providing services to taxonomists for standard genome sequencing and annotation.</title>
        <authorList>
            <consortium name="The Broad Institute Genomics Platform"/>
            <consortium name="The Broad Institute Genome Sequencing Center for Infectious Disease"/>
            <person name="Wu L."/>
            <person name="Ma J."/>
        </authorList>
    </citation>
    <scope>NUCLEOTIDE SEQUENCE [LARGE SCALE GENOMIC DNA]</scope>
    <source>
        <strain evidence="11">NBRC 110044</strain>
    </source>
</reference>
<dbReference type="InterPro" id="IPR001057">
    <property type="entry name" value="Glu/AcGlu_kinase"/>
</dbReference>
<dbReference type="InterPro" id="IPR001048">
    <property type="entry name" value="Asp/Glu/Uridylate_kinase"/>
</dbReference>
<feature type="binding site" evidence="8">
    <location>
        <position position="153"/>
    </location>
    <ligand>
        <name>substrate</name>
    </ligand>
</feature>
<keyword evidence="6 8" id="KW-0418">Kinase</keyword>
<proteinExistence type="inferred from homology"/>
<dbReference type="CDD" id="cd21157">
    <property type="entry name" value="PUA_G5K"/>
    <property type="match status" value="1"/>
</dbReference>
<evidence type="ECO:0000256" key="1">
    <source>
        <dbReference type="ARBA" id="ARBA00022490"/>
    </source>
</evidence>
<feature type="binding site" evidence="8">
    <location>
        <begin position="173"/>
        <end position="174"/>
    </location>
    <ligand>
        <name>ATP</name>
        <dbReference type="ChEBI" id="CHEBI:30616"/>
    </ligand>
</feature>
<evidence type="ECO:0000256" key="2">
    <source>
        <dbReference type="ARBA" id="ARBA00022605"/>
    </source>
</evidence>
<dbReference type="InterPro" id="IPR015947">
    <property type="entry name" value="PUA-like_sf"/>
</dbReference>
<keyword evidence="7 8" id="KW-0067">ATP-binding</keyword>
<evidence type="ECO:0000256" key="3">
    <source>
        <dbReference type="ARBA" id="ARBA00022650"/>
    </source>
</evidence>
<dbReference type="InterPro" id="IPR036974">
    <property type="entry name" value="PUA_sf"/>
</dbReference>
<dbReference type="InterPro" id="IPR011529">
    <property type="entry name" value="Glu_5kinase"/>
</dbReference>
<dbReference type="PRINTS" id="PR00474">
    <property type="entry name" value="GLU5KINASE"/>
</dbReference>
<keyword evidence="2 8" id="KW-0028">Amino-acid biosynthesis</keyword>
<comment type="similarity">
    <text evidence="8">Belongs to the glutamate 5-kinase family.</text>
</comment>
<dbReference type="Proteomes" id="UP001156706">
    <property type="component" value="Unassembled WGS sequence"/>
</dbReference>
<dbReference type="SUPFAM" id="SSF53633">
    <property type="entry name" value="Carbamate kinase-like"/>
    <property type="match status" value="1"/>
</dbReference>
<gene>
    <name evidence="8 10" type="primary">proB</name>
    <name evidence="10" type="ORF">GCM10007907_11360</name>
</gene>
<dbReference type="Gene3D" id="3.40.1160.10">
    <property type="entry name" value="Acetylglutamate kinase-like"/>
    <property type="match status" value="2"/>
</dbReference>
<keyword evidence="11" id="KW-1185">Reference proteome</keyword>
<dbReference type="HAMAP" id="MF_00456">
    <property type="entry name" value="ProB"/>
    <property type="match status" value="1"/>
</dbReference>
<dbReference type="RefSeq" id="WP_284195473.1">
    <property type="nucleotide sequence ID" value="NZ_BSOG01000001.1"/>
</dbReference>
<evidence type="ECO:0000256" key="5">
    <source>
        <dbReference type="ARBA" id="ARBA00022741"/>
    </source>
</evidence>
<evidence type="ECO:0000256" key="7">
    <source>
        <dbReference type="ARBA" id="ARBA00022840"/>
    </source>
</evidence>
<dbReference type="InterPro" id="IPR002478">
    <property type="entry name" value="PUA"/>
</dbReference>
<dbReference type="SMART" id="SM00359">
    <property type="entry name" value="PUA"/>
    <property type="match status" value="1"/>
</dbReference>
<dbReference type="InterPro" id="IPR036393">
    <property type="entry name" value="AceGlu_kinase-like_sf"/>
</dbReference>
<evidence type="ECO:0000259" key="9">
    <source>
        <dbReference type="SMART" id="SM00359"/>
    </source>
</evidence>
<dbReference type="Pfam" id="PF00696">
    <property type="entry name" value="AA_kinase"/>
    <property type="match status" value="1"/>
</dbReference>
<feature type="binding site" evidence="8">
    <location>
        <position position="54"/>
    </location>
    <ligand>
        <name>substrate</name>
    </ligand>
</feature>
<feature type="binding site" evidence="8">
    <location>
        <position position="141"/>
    </location>
    <ligand>
        <name>substrate</name>
    </ligand>
</feature>
<dbReference type="PANTHER" id="PTHR43654:SF1">
    <property type="entry name" value="ISOPENTENYL PHOSPHATE KINASE"/>
    <property type="match status" value="1"/>
</dbReference>
<feature type="domain" description="PUA" evidence="9">
    <location>
        <begin position="281"/>
        <end position="364"/>
    </location>
</feature>
<evidence type="ECO:0000313" key="11">
    <source>
        <dbReference type="Proteomes" id="UP001156706"/>
    </source>
</evidence>
<evidence type="ECO:0000256" key="4">
    <source>
        <dbReference type="ARBA" id="ARBA00022679"/>
    </source>
</evidence>
<dbReference type="InterPro" id="IPR041739">
    <property type="entry name" value="G5K_ProB"/>
</dbReference>
<comment type="caution">
    <text evidence="10">The sequence shown here is derived from an EMBL/GenBank/DDBJ whole genome shotgun (WGS) entry which is preliminary data.</text>
</comment>
<dbReference type="PANTHER" id="PTHR43654">
    <property type="entry name" value="GLUTAMATE 5-KINASE"/>
    <property type="match status" value="1"/>
</dbReference>
<feature type="binding site" evidence="8">
    <location>
        <position position="14"/>
    </location>
    <ligand>
        <name>ATP</name>
        <dbReference type="ChEBI" id="CHEBI:30616"/>
    </ligand>
</feature>
<dbReference type="Gene3D" id="2.30.130.10">
    <property type="entry name" value="PUA domain"/>
    <property type="match status" value="1"/>
</dbReference>
<accession>A0ABQ5YGC3</accession>
<comment type="catalytic activity">
    <reaction evidence="8">
        <text>L-glutamate + ATP = L-glutamyl 5-phosphate + ADP</text>
        <dbReference type="Rhea" id="RHEA:14877"/>
        <dbReference type="ChEBI" id="CHEBI:29985"/>
        <dbReference type="ChEBI" id="CHEBI:30616"/>
        <dbReference type="ChEBI" id="CHEBI:58274"/>
        <dbReference type="ChEBI" id="CHEBI:456216"/>
        <dbReference type="EC" id="2.7.2.11"/>
    </reaction>
</comment>
<sequence length="372" mass="39458">MQSCIATANRLVVKVGSSLVTNDGRGLDHAALGRWAAEMAALTRMGKQVVLVSSGAIAEGVARLGWPRRPSALHELQAAAAVGQMGLVEAYERCFKAHGLKTAQILLTHEDLADRTRYLNARSTLLTLLGLGVIPIINENDTVSTDEIKVGDNDTLGALVTNLIDADALIILTDQRGLYSADPRKHPDARFIDEYEAGQPELEAMAGGAGSSVGTGGMYTKIIAAKRAARSGASTVIASGREDQVLGRLAQGEAIGTQLTARTTRLAARKQWLADHLQVRGTLQLDAGAVRAVAQQGTSLLPIGVASIEGDFLRGEMVRCVGPDGSEIARGLCNYDAADARRIVRLPTSQIEAVLGFVDEPELIHRDNMVVL</sequence>
<dbReference type="PIRSF" id="PIRSF000729">
    <property type="entry name" value="GK"/>
    <property type="match status" value="1"/>
</dbReference>
<dbReference type="SUPFAM" id="SSF88697">
    <property type="entry name" value="PUA domain-like"/>
    <property type="match status" value="1"/>
</dbReference>
<comment type="subcellular location">
    <subcellularLocation>
        <location evidence="8">Cytoplasm</location>
    </subcellularLocation>
</comment>
<protein>
    <recommendedName>
        <fullName evidence="8">Glutamate 5-kinase</fullName>
        <ecNumber evidence="8">2.7.2.11</ecNumber>
    </recommendedName>
    <alternativeName>
        <fullName evidence="8">Gamma-glutamyl kinase</fullName>
        <shortName evidence="8">GK</shortName>
    </alternativeName>
</protein>
<evidence type="ECO:0000256" key="6">
    <source>
        <dbReference type="ARBA" id="ARBA00022777"/>
    </source>
</evidence>
<keyword evidence="1 8" id="KW-0963">Cytoplasm</keyword>
<dbReference type="CDD" id="cd04242">
    <property type="entry name" value="AAK_G5K_ProB"/>
    <property type="match status" value="1"/>
</dbReference>
<dbReference type="InterPro" id="IPR005715">
    <property type="entry name" value="Glu_5kinase/COase_Synthase"/>
</dbReference>
<dbReference type="PROSITE" id="PS50890">
    <property type="entry name" value="PUA"/>
    <property type="match status" value="1"/>
</dbReference>
<dbReference type="PROSITE" id="PS00902">
    <property type="entry name" value="GLUTAMATE_5_KINASE"/>
    <property type="match status" value="1"/>
</dbReference>
<dbReference type="InterPro" id="IPR019797">
    <property type="entry name" value="Glutamate_5-kinase_CS"/>
</dbReference>
<comment type="function">
    <text evidence="8">Catalyzes the transfer of a phosphate group to glutamate to form L-glutamate 5-phosphate.</text>
</comment>
<keyword evidence="5 8" id="KW-0547">Nucleotide-binding</keyword>
<keyword evidence="4 8" id="KW-0808">Transferase</keyword>
<dbReference type="Pfam" id="PF01472">
    <property type="entry name" value="PUA"/>
    <property type="match status" value="1"/>
</dbReference>
<dbReference type="EC" id="2.7.2.11" evidence="8"/>
<keyword evidence="3 8" id="KW-0641">Proline biosynthesis</keyword>
<organism evidence="10 11">
    <name type="scientific">Chitinimonas prasina</name>
    <dbReference type="NCBI Taxonomy" id="1434937"/>
    <lineage>
        <taxon>Bacteria</taxon>
        <taxon>Pseudomonadati</taxon>
        <taxon>Pseudomonadota</taxon>
        <taxon>Betaproteobacteria</taxon>
        <taxon>Neisseriales</taxon>
        <taxon>Chitinibacteraceae</taxon>
        <taxon>Chitinimonas</taxon>
    </lineage>
</organism>
<feature type="binding site" evidence="8">
    <location>
        <begin position="215"/>
        <end position="221"/>
    </location>
    <ligand>
        <name>ATP</name>
        <dbReference type="ChEBI" id="CHEBI:30616"/>
    </ligand>
</feature>